<dbReference type="GO" id="GO:0006508">
    <property type="term" value="P:proteolysis"/>
    <property type="evidence" value="ECO:0007669"/>
    <property type="project" value="UniProtKB-KW"/>
</dbReference>
<dbReference type="InterPro" id="IPR015947">
    <property type="entry name" value="PUA-like_sf"/>
</dbReference>
<sequence length="218" mass="24138">MASSHLSLIRSQADDWLPLFPLQTVLFPGGVLPLKVFETRYVDMVRDCMKRETPFGVVLIKAGQEVGTAAEPEGVGCLAHITDWDMDQPGVLLLRTRGGERFRILETRRQASELLEARIEMITADAPTQAVSDAHLSCAKALKTIAAAIQAKGRAEQGEAFVNPIAAPLQFDQSGWVANRWSEILPIPLKARQKLLELEDAPARLAIIHQYLQQHKIL</sequence>
<dbReference type="Pfam" id="PF02190">
    <property type="entry name" value="LON_substr_bdg"/>
    <property type="match status" value="1"/>
</dbReference>
<dbReference type="Gene3D" id="1.10.4060.10">
    <property type="entry name" value="BPP1347 like domain"/>
    <property type="match status" value="1"/>
</dbReference>
<accession>A0A3A3G7I2</accession>
<dbReference type="RefSeq" id="WP_119787086.1">
    <property type="nucleotide sequence ID" value="NZ_QYUQ01000002.1"/>
</dbReference>
<evidence type="ECO:0000313" key="2">
    <source>
        <dbReference type="EMBL" id="RJG03595.1"/>
    </source>
</evidence>
<organism evidence="2 3">
    <name type="scientific">Noviherbaspirillum sedimenti</name>
    <dbReference type="NCBI Taxonomy" id="2320865"/>
    <lineage>
        <taxon>Bacteria</taxon>
        <taxon>Pseudomonadati</taxon>
        <taxon>Pseudomonadota</taxon>
        <taxon>Betaproteobacteria</taxon>
        <taxon>Burkholderiales</taxon>
        <taxon>Oxalobacteraceae</taxon>
        <taxon>Noviherbaspirillum</taxon>
    </lineage>
</organism>
<comment type="caution">
    <text evidence="2">The sequence shown here is derived from an EMBL/GenBank/DDBJ whole genome shotgun (WGS) entry which is preliminary data.</text>
</comment>
<dbReference type="Gene3D" id="2.30.130.40">
    <property type="entry name" value="LON domain-like"/>
    <property type="match status" value="1"/>
</dbReference>
<dbReference type="OrthoDB" id="8558970at2"/>
<evidence type="ECO:0000313" key="3">
    <source>
        <dbReference type="Proteomes" id="UP000266327"/>
    </source>
</evidence>
<dbReference type="PANTHER" id="PTHR46732:SF8">
    <property type="entry name" value="ATP-DEPENDENT PROTEASE LA (LON) DOMAIN PROTEIN"/>
    <property type="match status" value="1"/>
</dbReference>
<dbReference type="PROSITE" id="PS51787">
    <property type="entry name" value="LON_N"/>
    <property type="match status" value="1"/>
</dbReference>
<dbReference type="PANTHER" id="PTHR46732">
    <property type="entry name" value="ATP-DEPENDENT PROTEASE LA (LON) DOMAIN PROTEIN"/>
    <property type="match status" value="1"/>
</dbReference>
<dbReference type="Proteomes" id="UP000266327">
    <property type="component" value="Unassembled WGS sequence"/>
</dbReference>
<feature type="domain" description="Lon N-terminal" evidence="1">
    <location>
        <begin position="17"/>
        <end position="216"/>
    </location>
</feature>
<dbReference type="EMBL" id="QYUQ01000002">
    <property type="protein sequence ID" value="RJG03595.1"/>
    <property type="molecule type" value="Genomic_DNA"/>
</dbReference>
<dbReference type="InterPro" id="IPR003111">
    <property type="entry name" value="Lon_prtase_N"/>
</dbReference>
<keyword evidence="3" id="KW-1185">Reference proteome</keyword>
<dbReference type="SMART" id="SM00464">
    <property type="entry name" value="LON"/>
    <property type="match status" value="1"/>
</dbReference>
<keyword evidence="2" id="KW-0378">Hydrolase</keyword>
<protein>
    <submittedName>
        <fullName evidence="2">ATP-dependent protease</fullName>
    </submittedName>
</protein>
<dbReference type="AlphaFoldDB" id="A0A3A3G7I2"/>
<proteinExistence type="predicted"/>
<dbReference type="GO" id="GO:0008233">
    <property type="term" value="F:peptidase activity"/>
    <property type="evidence" value="ECO:0007669"/>
    <property type="project" value="UniProtKB-KW"/>
</dbReference>
<dbReference type="InterPro" id="IPR046336">
    <property type="entry name" value="Lon_prtase_N_sf"/>
</dbReference>
<dbReference type="SUPFAM" id="SSF88697">
    <property type="entry name" value="PUA domain-like"/>
    <property type="match status" value="1"/>
</dbReference>
<reference evidence="3" key="1">
    <citation type="submission" date="2018-09" db="EMBL/GenBank/DDBJ databases">
        <authorList>
            <person name="Zhu H."/>
        </authorList>
    </citation>
    <scope>NUCLEOTIDE SEQUENCE [LARGE SCALE GENOMIC DNA]</scope>
    <source>
        <strain evidence="3">K1S02-23</strain>
    </source>
</reference>
<gene>
    <name evidence="2" type="ORF">D3878_20010</name>
</gene>
<name>A0A3A3G7I2_9BURK</name>
<keyword evidence="2" id="KW-0645">Protease</keyword>
<evidence type="ECO:0000259" key="1">
    <source>
        <dbReference type="PROSITE" id="PS51787"/>
    </source>
</evidence>